<dbReference type="GO" id="GO:0008825">
    <property type="term" value="F:cyclopropane-fatty-acyl-phospholipid synthase activity"/>
    <property type="evidence" value="ECO:0000318"/>
    <property type="project" value="GO_Central"/>
</dbReference>
<dbReference type="EnsemblBacteria" id="AAC07580">
    <property type="protein sequence ID" value="AAC07580"/>
    <property type="gene ID" value="aq_1737"/>
</dbReference>
<dbReference type="PATRIC" id="fig|224324.8.peg.1337"/>
<dbReference type="SMR" id="O67624"/>
<sequence length="400" mass="47384">MIKEAIVERIVNKLNENQKEKIGVELPSGKRIPEFPVSHLIRFKTWKSLDYVLKDPEMGFGEGYMNGDIEVEGDLEEVIKRGMTLFKDTRKFEKLFGILRHVPLFRTIRDERNVKHHYDLGNDFYRLWLDKSMTYSCAFFEDPSMSIDEAQSLKRRIIYEKLQLKEGDTLLDIGCGWGSIILESAELYNVKSVGITLSDNQYEYVKEEIKKRGLQDKVEVYKLHYVDLPKLGRKFNKVVSVGMFEHVGKENYETFFNTVYKVMEEGGLFLLHTIGKLHPDTQSRWIRKYIFPGGYLPSISEIVESFRDMDFTLIDFDNWRMHYYWTLKKWKERFYENLDKIRNMFDDRFIRMWELYLTASAVSFLIGSNYVFQILLSKGVKDDYPVIKREFSGVLFKEGT</sequence>
<feature type="binding site" evidence="9">
    <location>
        <position position="176"/>
    </location>
    <ligand>
        <name>S-adenosyl-L-methionine</name>
        <dbReference type="ChEBI" id="CHEBI:59789"/>
    </ligand>
</feature>
<dbReference type="eggNOG" id="COG2230">
    <property type="taxonomic scope" value="Bacteria"/>
</dbReference>
<feature type="binding site" evidence="9">
    <location>
        <position position="135"/>
    </location>
    <ligand>
        <name>S-adenosyl-L-methionine</name>
        <dbReference type="ChEBI" id="CHEBI:59789"/>
    </ligand>
</feature>
<dbReference type="GO" id="GO:0032259">
    <property type="term" value="P:methylation"/>
    <property type="evidence" value="ECO:0007669"/>
    <property type="project" value="UniProtKB-KW"/>
</dbReference>
<dbReference type="CDD" id="cd02440">
    <property type="entry name" value="AdoMet_MTases"/>
    <property type="match status" value="1"/>
</dbReference>
<dbReference type="EMBL" id="AE000657">
    <property type="protein sequence ID" value="AAC07580.1"/>
    <property type="molecule type" value="Genomic_DNA"/>
</dbReference>
<name>O67624_AQUAE</name>
<dbReference type="HOGENOM" id="CLU_026434_6_2_0"/>
<dbReference type="SUPFAM" id="SSF53335">
    <property type="entry name" value="S-adenosyl-L-methionine-dependent methyltransferases"/>
    <property type="match status" value="1"/>
</dbReference>
<organism evidence="7 8">
    <name type="scientific">Aquifex aeolicus (strain VF5)</name>
    <dbReference type="NCBI Taxonomy" id="224324"/>
    <lineage>
        <taxon>Bacteria</taxon>
        <taxon>Pseudomonadati</taxon>
        <taxon>Aquificota</taxon>
        <taxon>Aquificia</taxon>
        <taxon>Aquificales</taxon>
        <taxon>Aquificaceae</taxon>
        <taxon>Aquifex</taxon>
    </lineage>
</organism>
<keyword evidence="3" id="KW-0808">Transferase</keyword>
<dbReference type="InParanoid" id="O67624"/>
<reference evidence="7 8" key="1">
    <citation type="journal article" date="1998" name="Nature">
        <title>The complete genome of the hyperthermophilic bacterium Aquifex aeolicus.</title>
        <authorList>
            <person name="Deckert G."/>
            <person name="Warren P.V."/>
            <person name="Gaasterland T."/>
            <person name="Young W.G."/>
            <person name="Lenox A.L."/>
            <person name="Graham D.E."/>
            <person name="Overbeek R."/>
            <person name="Snead M.A."/>
            <person name="Keller M."/>
            <person name="Aujay M."/>
            <person name="Huber R."/>
            <person name="Feldman R.A."/>
            <person name="Short J.M."/>
            <person name="Olson G.J."/>
            <person name="Swanson R.V."/>
        </authorList>
    </citation>
    <scope>NUCLEOTIDE SEQUENCE [LARGE SCALE GENOMIC DNA]</scope>
    <source>
        <strain evidence="7 8">VF5</strain>
    </source>
</reference>
<evidence type="ECO:0000256" key="2">
    <source>
        <dbReference type="ARBA" id="ARBA00022603"/>
    </source>
</evidence>
<dbReference type="OrthoDB" id="9782855at2"/>
<feature type="binding site" evidence="9">
    <location>
        <position position="176"/>
    </location>
    <ligand>
        <name>S-adenosyl-L-homocysteine</name>
        <dbReference type="ChEBI" id="CHEBI:57856"/>
    </ligand>
</feature>
<keyword evidence="4 9" id="KW-0949">S-adenosyl-L-methionine</keyword>
<dbReference type="Pfam" id="PF02353">
    <property type="entry name" value="CMAS"/>
    <property type="match status" value="1"/>
</dbReference>
<dbReference type="KEGG" id="aae:aq_1737"/>
<dbReference type="RefSeq" id="WP_010881127.1">
    <property type="nucleotide sequence ID" value="NC_000918.1"/>
</dbReference>
<feature type="binding site" evidence="9">
    <location>
        <position position="136"/>
    </location>
    <ligand>
        <name>S-adenosyl-L-homocysteine</name>
        <dbReference type="ChEBI" id="CHEBI:57856"/>
    </ligand>
</feature>
<dbReference type="InterPro" id="IPR029063">
    <property type="entry name" value="SAM-dependent_MTases_sf"/>
</dbReference>
<evidence type="ECO:0000313" key="8">
    <source>
        <dbReference type="Proteomes" id="UP000000798"/>
    </source>
</evidence>
<dbReference type="PIRSF" id="PIRSF003085">
    <property type="entry name" value="CMAS"/>
    <property type="match status" value="1"/>
</dbReference>
<dbReference type="STRING" id="224324.aq_1737"/>
<feature type="domain" description="DUF7884" evidence="6">
    <location>
        <begin position="40"/>
        <end position="81"/>
    </location>
</feature>
<keyword evidence="5" id="KW-0443">Lipid metabolism</keyword>
<keyword evidence="2" id="KW-0489">Methyltransferase</keyword>
<dbReference type="InterPro" id="IPR050723">
    <property type="entry name" value="CFA/CMAS"/>
</dbReference>
<evidence type="ECO:0000256" key="1">
    <source>
        <dbReference type="ARBA" id="ARBA00010815"/>
    </source>
</evidence>
<keyword evidence="8" id="KW-1185">Reference proteome</keyword>
<dbReference type="Gene3D" id="3.40.50.150">
    <property type="entry name" value="Vaccinia Virus protein VP39"/>
    <property type="match status" value="1"/>
</dbReference>
<dbReference type="PIR" id="F70449">
    <property type="entry name" value="F70449"/>
</dbReference>
<feature type="binding site" evidence="9">
    <location>
        <position position="135"/>
    </location>
    <ligand>
        <name>S-adenosyl-L-homocysteine</name>
        <dbReference type="ChEBI" id="CHEBI:57856"/>
    </ligand>
</feature>
<dbReference type="AlphaFoldDB" id="O67624"/>
<dbReference type="PANTHER" id="PTHR43667:SF1">
    <property type="entry name" value="CYCLOPROPANE-FATTY-ACYL-PHOSPHOLIPID SYNTHASE"/>
    <property type="match status" value="1"/>
</dbReference>
<keyword evidence="9" id="KW-0002">3D-structure</keyword>
<dbReference type="InterPro" id="IPR003333">
    <property type="entry name" value="CMAS"/>
</dbReference>
<dbReference type="FunCoup" id="O67624">
    <property type="interactions" value="265"/>
</dbReference>
<evidence type="ECO:0000256" key="5">
    <source>
        <dbReference type="ARBA" id="ARBA00023098"/>
    </source>
</evidence>
<feature type="binding site" evidence="9">
    <location>
        <position position="196"/>
    </location>
    <ligand>
        <name>S-adenosyl-L-methionine</name>
        <dbReference type="ChEBI" id="CHEBI:59789"/>
    </ligand>
</feature>
<proteinExistence type="evidence at protein level"/>
<dbReference type="InterPro" id="IPR057206">
    <property type="entry name" value="DUF7884"/>
</dbReference>
<dbReference type="PDB" id="7QOS">
    <property type="method" value="X-ray"/>
    <property type="resolution" value="1.60 A"/>
    <property type="chains" value="A/B=1-400"/>
</dbReference>
<evidence type="ECO:0000313" key="7">
    <source>
        <dbReference type="EMBL" id="AAC07580.1"/>
    </source>
</evidence>
<evidence type="ECO:0000259" key="6">
    <source>
        <dbReference type="Pfam" id="PF25371"/>
    </source>
</evidence>
<gene>
    <name evidence="7" type="primary">cfa</name>
    <name evidence="7" type="ordered locus">aq_1737</name>
</gene>
<evidence type="ECO:0000256" key="3">
    <source>
        <dbReference type="ARBA" id="ARBA00022679"/>
    </source>
</evidence>
<evidence type="ECO:0007829" key="9">
    <source>
        <dbReference type="PDB" id="7QOS"/>
    </source>
</evidence>
<protein>
    <submittedName>
        <fullName evidence="7">Cyclopropane-fatty-acyl-phospholipid synthase</fullName>
    </submittedName>
</protein>
<feature type="binding site" evidence="9">
    <location>
        <position position="197"/>
    </location>
    <ligand>
        <name>S-adenosyl-L-homocysteine</name>
        <dbReference type="ChEBI" id="CHEBI:57856"/>
    </ligand>
</feature>
<feature type="binding site" evidence="9">
    <location>
        <position position="136"/>
    </location>
    <ligand>
        <name>S-adenosyl-L-methionine</name>
        <dbReference type="ChEBI" id="CHEBI:59789"/>
    </ligand>
</feature>
<feature type="binding site" evidence="9">
    <location>
        <position position="197"/>
    </location>
    <ligand>
        <name>S-adenosyl-L-methionine</name>
        <dbReference type="ChEBI" id="CHEBI:59789"/>
    </ligand>
</feature>
<dbReference type="Proteomes" id="UP000000798">
    <property type="component" value="Chromosome"/>
</dbReference>
<feature type="binding site" evidence="9">
    <location>
        <position position="225"/>
    </location>
    <ligand>
        <name>S-adenosyl-L-homocysteine</name>
        <dbReference type="ChEBI" id="CHEBI:57856"/>
    </ligand>
</feature>
<accession>O67624</accession>
<dbReference type="GO" id="GO:0008610">
    <property type="term" value="P:lipid biosynthetic process"/>
    <property type="evidence" value="ECO:0000318"/>
    <property type="project" value="GO_Central"/>
</dbReference>
<comment type="similarity">
    <text evidence="1">Belongs to the CFA/CMAS family.</text>
</comment>
<feature type="binding site" evidence="9">
    <location>
        <position position="225"/>
    </location>
    <ligand>
        <name>S-adenosyl-L-methionine</name>
        <dbReference type="ChEBI" id="CHEBI:59789"/>
    </ligand>
</feature>
<dbReference type="Pfam" id="PF25371">
    <property type="entry name" value="DUF7884"/>
    <property type="match status" value="1"/>
</dbReference>
<dbReference type="PANTHER" id="PTHR43667">
    <property type="entry name" value="CYCLOPROPANE-FATTY-ACYL-PHOSPHOLIPID SYNTHASE"/>
    <property type="match status" value="1"/>
</dbReference>
<evidence type="ECO:0000256" key="4">
    <source>
        <dbReference type="ARBA" id="ARBA00022691"/>
    </source>
</evidence>
<reference evidence="9" key="2">
    <citation type="submission" date="2021-12" db="PDB data bank">
        <title>Structure of cyclopropane fatty acid synthase from Aquifex aeolicus.</title>
        <authorList>
            <person name="Cronan J.E."/>
            <person name="Nair S.K."/>
            <person name="Lukk T."/>
        </authorList>
    </citation>
    <scope>X-RAY CRYSTALLOGRAPHY (1.60 ANGSTROMS) IN COMPLEX WITH S-ADENOSYL-L-HOMOCYSTEINE AND S-ADENOSYL-L-METHIONINE</scope>
</reference>